<reference evidence="2" key="2">
    <citation type="submission" date="2017-02" db="EMBL/GenBank/DDBJ databases">
        <title>Diversity of integrative and conjugative elements of Streptococcus salivarius and their intra- and interspecies transfer.</title>
        <authorList>
            <person name="Dahmane N."/>
            <person name="Libante V."/>
            <person name="Charron-Bourgoin F."/>
            <person name="Guedon E."/>
            <person name="Guedon G."/>
            <person name="Leblond-Bourget N."/>
            <person name="Payot S."/>
        </authorList>
    </citation>
    <scope>NUCLEOTIDE SEQUENCE</scope>
    <source>
        <strain evidence="2">N5</strain>
    </source>
</reference>
<dbReference type="RefSeq" id="WP_175057836.1">
    <property type="nucleotide sequence ID" value="NZ_LR793273.1"/>
</dbReference>
<dbReference type="InterPro" id="IPR032557">
    <property type="entry name" value="DUF4935"/>
</dbReference>
<reference evidence="2" key="1">
    <citation type="submission" date="2016-08" db="EMBL/GenBank/DDBJ databases">
        <authorList>
            <person name="Seilhamer J.J."/>
        </authorList>
    </citation>
    <scope>NUCLEOTIDE SEQUENCE</scope>
    <source>
        <strain evidence="2">N5</strain>
    </source>
</reference>
<proteinExistence type="predicted"/>
<name>A0A1R3T5I7_STRSL</name>
<accession>A0A1R3T5I7</accession>
<dbReference type="EMBL" id="LT622835">
    <property type="protein sequence ID" value="SCW20934.1"/>
    <property type="molecule type" value="Genomic_DNA"/>
</dbReference>
<dbReference type="Pfam" id="PF16289">
    <property type="entry name" value="PIN_12"/>
    <property type="match status" value="1"/>
</dbReference>
<dbReference type="AlphaFoldDB" id="A0A1R3T5I7"/>
<organism evidence="2">
    <name type="scientific">Streptococcus salivarius</name>
    <dbReference type="NCBI Taxonomy" id="1304"/>
    <lineage>
        <taxon>Bacteria</taxon>
        <taxon>Bacillati</taxon>
        <taxon>Bacillota</taxon>
        <taxon>Bacilli</taxon>
        <taxon>Lactobacillales</taxon>
        <taxon>Streptococcaceae</taxon>
        <taxon>Streptococcus</taxon>
    </lineage>
</organism>
<feature type="domain" description="DUF4935" evidence="1">
    <location>
        <begin position="9"/>
        <end position="177"/>
    </location>
</feature>
<sequence>MKIEKNITVCFDSNIYDSTNYDFEGKFYTTFKGLKKSYPNLRVYIEPIIYNEVLSHLRDRAIDITKAVESLSKQTRSLDLFSDAIETLKIEDLESQCFTEYEEKFEEFIKFFSDEEIDKTFNYEMSDILSDYFKGLPPFENKKSKKNEFPDALIIQGLKNKFQNQGSLYIVSSDKGFSKAVKDKIPSCKIFNNYPDCADYLNKRLEKYLEAYQIVEELVGNIARRIRKHFEELIIDFTATHHAASKGFIVDVTNYDRRDYTELYPYDEVIIRNLFFDDYHIKILDIKSDTGRVIAEIRFILRIEISGCKEDSDDLISESHTISYKVDIEVDPESKELINMSDVPIVLNNDSLINRTVERDYYENNYDDYEPSLHPESEIYTITCDNCHAENNYDAPSMEEFEISSSERSMGSETVYELTIQENCGYCDQEFILKIILSMYPYLVLEVDDIDCEGGETDLSFVVS</sequence>
<evidence type="ECO:0000259" key="1">
    <source>
        <dbReference type="Pfam" id="PF16289"/>
    </source>
</evidence>
<protein>
    <recommendedName>
        <fullName evidence="1">DUF4935 domain-containing protein</fullName>
    </recommendedName>
</protein>
<evidence type="ECO:0000313" key="2">
    <source>
        <dbReference type="EMBL" id="SCW20934.1"/>
    </source>
</evidence>